<keyword evidence="9" id="KW-0325">Glycoprotein</keyword>
<feature type="transmembrane region" description="Helical" evidence="11">
    <location>
        <begin position="867"/>
        <end position="886"/>
    </location>
</feature>
<dbReference type="GO" id="GO:0030301">
    <property type="term" value="P:cholesterol transport"/>
    <property type="evidence" value="ECO:0007669"/>
    <property type="project" value="EnsemblMetazoa"/>
</dbReference>
<dbReference type="PANTHER" id="PTHR45727:SF1">
    <property type="entry name" value="NPC INTRACELLULAR CHOLESTEROL TRANSPORTER 1 HOMOLOG 1"/>
    <property type="match status" value="1"/>
</dbReference>
<reference evidence="14 15" key="2">
    <citation type="journal article" date="2011" name="PLoS Genet.">
        <title>Caenorhabditis briggsae recombinant inbred line genotypes reveal inter-strain incompatibility and the evolution of recombination.</title>
        <authorList>
            <person name="Ross J.A."/>
            <person name="Koboldt D.C."/>
            <person name="Staisch J.E."/>
            <person name="Chamberlin H.M."/>
            <person name="Gupta B.P."/>
            <person name="Miller R.D."/>
            <person name="Baird S.E."/>
            <person name="Haag E.S."/>
        </authorList>
    </citation>
    <scope>NUCLEOTIDE SEQUENCE [LARGE SCALE GENOMIC DNA]</scope>
    <source>
        <strain evidence="14 15">AF16</strain>
    </source>
</reference>
<feature type="transmembrane region" description="Helical" evidence="11">
    <location>
        <begin position="642"/>
        <end position="665"/>
    </location>
</feature>
<evidence type="ECO:0000256" key="8">
    <source>
        <dbReference type="ARBA" id="ARBA00023157"/>
    </source>
</evidence>
<dbReference type="GO" id="GO:0042632">
    <property type="term" value="P:cholesterol homeostasis"/>
    <property type="evidence" value="ECO:0000318"/>
    <property type="project" value="GO_Central"/>
</dbReference>
<reference evidence="14 15" key="1">
    <citation type="journal article" date="2003" name="PLoS Biol.">
        <title>The genome sequence of Caenorhabditis briggsae: a platform for comparative genomics.</title>
        <authorList>
            <person name="Stein L.D."/>
            <person name="Bao Z."/>
            <person name="Blasiar D."/>
            <person name="Blumenthal T."/>
            <person name="Brent M.R."/>
            <person name="Chen N."/>
            <person name="Chinwalla A."/>
            <person name="Clarke L."/>
            <person name="Clee C."/>
            <person name="Coghlan A."/>
            <person name="Coulson A."/>
            <person name="D'Eustachio P."/>
            <person name="Fitch D.H."/>
            <person name="Fulton L.A."/>
            <person name="Fulton R.E."/>
            <person name="Griffiths-Jones S."/>
            <person name="Harris T.W."/>
            <person name="Hillier L.W."/>
            <person name="Kamath R."/>
            <person name="Kuwabara P.E."/>
            <person name="Mardis E.R."/>
            <person name="Marra M.A."/>
            <person name="Miner T.L."/>
            <person name="Minx P."/>
            <person name="Mullikin J.C."/>
            <person name="Plumb R.W."/>
            <person name="Rogers J."/>
            <person name="Schein J.E."/>
            <person name="Sohrmann M."/>
            <person name="Spieth J."/>
            <person name="Stajich J.E."/>
            <person name="Wei C."/>
            <person name="Willey D."/>
            <person name="Wilson R.K."/>
            <person name="Durbin R."/>
            <person name="Waterston R.H."/>
        </authorList>
    </citation>
    <scope>NUCLEOTIDE SEQUENCE [LARGE SCALE GENOMIC DNA]</scope>
    <source>
        <strain evidence="14 15">AF16</strain>
    </source>
</reference>
<evidence type="ECO:0000313" key="16">
    <source>
        <dbReference type="WormBase" id="CBG14473a"/>
    </source>
</evidence>
<feature type="transmembrane region" description="Helical" evidence="11">
    <location>
        <begin position="752"/>
        <end position="777"/>
    </location>
</feature>
<dbReference type="EMBL" id="HE600983">
    <property type="protein sequence ID" value="CAP32985.2"/>
    <property type="molecule type" value="Genomic_DNA"/>
</dbReference>
<dbReference type="HOGENOM" id="CLU_002359_0_0_1"/>
<dbReference type="PROSITE" id="PS50156">
    <property type="entry name" value="SSD"/>
    <property type="match status" value="1"/>
</dbReference>
<keyword evidence="5 12" id="KW-0732">Signal</keyword>
<dbReference type="GO" id="GO:0040010">
    <property type="term" value="P:positive regulation of growth rate"/>
    <property type="evidence" value="ECO:0007669"/>
    <property type="project" value="EnsemblMetazoa"/>
</dbReference>
<comment type="similarity">
    <text evidence="2">Belongs to the patched family.</text>
</comment>
<evidence type="ECO:0000259" key="13">
    <source>
        <dbReference type="PROSITE" id="PS50156"/>
    </source>
</evidence>
<organism evidence="14 15">
    <name type="scientific">Caenorhabditis briggsae</name>
    <dbReference type="NCBI Taxonomy" id="6238"/>
    <lineage>
        <taxon>Eukaryota</taxon>
        <taxon>Metazoa</taxon>
        <taxon>Ecdysozoa</taxon>
        <taxon>Nematoda</taxon>
        <taxon>Chromadorea</taxon>
        <taxon>Rhabditida</taxon>
        <taxon>Rhabditina</taxon>
        <taxon>Rhabditomorpha</taxon>
        <taxon>Rhabditoidea</taxon>
        <taxon>Rhabditidae</taxon>
        <taxon>Peloderinae</taxon>
        <taxon>Caenorhabditis</taxon>
    </lineage>
</organism>
<feature type="domain" description="SSD" evidence="13">
    <location>
        <begin position="641"/>
        <end position="814"/>
    </location>
</feature>
<dbReference type="GO" id="GO:0005886">
    <property type="term" value="C:plasma membrane"/>
    <property type="evidence" value="ECO:0000318"/>
    <property type="project" value="GO_Central"/>
</dbReference>
<dbReference type="Proteomes" id="UP000008549">
    <property type="component" value="Unassembled WGS sequence"/>
</dbReference>
<dbReference type="GO" id="GO:0040024">
    <property type="term" value="P:dauer larval development"/>
    <property type="evidence" value="ECO:0007669"/>
    <property type="project" value="EnsemblMetazoa"/>
</dbReference>
<evidence type="ECO:0000256" key="12">
    <source>
        <dbReference type="SAM" id="SignalP"/>
    </source>
</evidence>
<feature type="transmembrane region" description="Helical" evidence="11">
    <location>
        <begin position="677"/>
        <end position="700"/>
    </location>
</feature>
<feature type="transmembrane region" description="Helical" evidence="11">
    <location>
        <begin position="1302"/>
        <end position="1328"/>
    </location>
</feature>
<dbReference type="PANTHER" id="PTHR45727">
    <property type="entry name" value="NPC INTRACELLULAR CHOLESTEROL TRANSPORTER 1"/>
    <property type="match status" value="1"/>
</dbReference>
<comment type="subcellular location">
    <subcellularLocation>
        <location evidence="1">Membrane</location>
        <topology evidence="1">Multi-pass membrane protein</topology>
    </subcellularLocation>
</comment>
<dbReference type="Gene3D" id="1.20.1640.10">
    <property type="entry name" value="Multidrug efflux transporter AcrB transmembrane domain"/>
    <property type="match status" value="2"/>
</dbReference>
<evidence type="ECO:0000256" key="1">
    <source>
        <dbReference type="ARBA" id="ARBA00004141"/>
    </source>
</evidence>
<evidence type="ECO:0000313" key="15">
    <source>
        <dbReference type="Proteomes" id="UP000008549"/>
    </source>
</evidence>
<dbReference type="FunFam" id="1.20.1640.10:FF:000054">
    <property type="entry name" value="Protein CBR-NCR-1"/>
    <property type="match status" value="1"/>
</dbReference>
<name>A8XK09_CAEBR</name>
<evidence type="ECO:0000256" key="10">
    <source>
        <dbReference type="ARBA" id="ARBA00034049"/>
    </source>
</evidence>
<feature type="signal peptide" evidence="12">
    <location>
        <begin position="1"/>
        <end position="20"/>
    </location>
</feature>
<dbReference type="Pfam" id="PF12349">
    <property type="entry name" value="Sterol-sensing"/>
    <property type="match status" value="1"/>
</dbReference>
<dbReference type="InterPro" id="IPR053958">
    <property type="entry name" value="HMGCR/SNAP/NPC1-like_SSD"/>
</dbReference>
<feature type="transmembrane region" description="Helical" evidence="11">
    <location>
        <begin position="1186"/>
        <end position="1207"/>
    </location>
</feature>
<sequence length="1431" mass="161183">MNILLIFCLLFGSIFHHGHAGCIMRGLCQKHTDDAYGPCVTNGTNVEPILFDKQHPAYEKMMEFCPHMMEGDNKLCCTPSQAEGLTKQIAQARHILGRCPSCFDNFAKLWCEFTCSPNQQDFVSISEMKPIEKKEGFESEYQPAEAYVNTVEYRLSTEFAEGMFASCKDVTFGGQPALRVMCISTPCTLTNWLDFIGTQNLDLSIPINTNFILYDPAKTPQSDRSIFMNVNFTGCDQSARPGWPACSKSECNKEEYAKMINLDDGKTSGNEENRKNFQQSCNVHGIACLNIFVMLAFIGSLAVLLCVGFVFTSYDEEYTNLRQNQAGQESPKRNRIRRTGAWIHNFMENNARDIGMMAGRNPKSHFFIGCAVLIFCLPGMIYHQESTNVVDMWSSPRSRARQEETVFNANFGRPQRYQQIMLLSNREFQTNGKLYGPVFHKDIFEELFDILNAIKNISTKDAEGRTVTLDDVCYRPMGPGYDCLIMSPTNYFQASSTILYGAKKNLELKKEEIVSDEDDAFDYFSSEGTTDEWMNHIAACIDQPMSQKTKSGLSCFGTYGGPSAPNMVFGRNTTNYQAANSVMMTFLVTQRTEPEIQRAELWEKEFIKFCKDYREKSPKVTFSFMAERSIPDEIEKDAKDEIVTVVIALAFLIGYVTFSLGRYFVCENQLWSILVHSRICLGMLSVIINLLSSFCSWGIFSMFGIHPVKNALVVQFFVVTLLGVCRTFMVVKYYAQLRVSMPYMSPDQCPAIVGMVMAGTMPAMFSSSLGCAFSFFIGGFTDLPAIRTFCLYAGLAVLIDVVLHCTIFLALFVWDTQRELNGRPEFFLPFKIKDLLGAYLVGRQRSTDTFMSQFFRYSFAPFLMHRITRIVTGVIFVASFIATIILSSKISVGFDQSMAFTEVKFKQMLEKIKNGNFQKSYISTHFRYIDKFFDVGPPVFFTVDGELDWHKPEVQNKFCTLPGCNDTSFGNIMNYAVEHTDQTFLSGEMYNWIDSYLEWINRKSPCCKVYVHDPNTFCSTNRNKTALDDKACRSCMDYDDIANSYPKNHVMYNRPSTEVFYKHLRHFLEDTPNMECAFGGRASFKGAISFTSRGRIQASQFMTFHKKLSMSNSSDFIKAMENARMVSRRLERSIDDTAHVFAYSKIFPFYEQYSTIMPILTTQLFITVVGVFGIICVTLGIDVKGAACAVICQVSNYFHIVAFMYLANIPVNALSATNLVMSSGILIEFSVNVLKGYACSLRPHAKDRAESTVGSIGPIILSGPVVTMTGSTLFLSGAHLQIITVQTTSYYFHYDSSSFQVYFFLLFLITIVSSAVHALIILPILLAFGGSRGHGSSEASTNGDDEPVEVGMIFRSGTGESHAMEEGVLNRPTLLNTTHLLDPLLKSETNELDLKAIDIITIDRSYPSTPSSLPCTSRLPRAHIEPDLRSL</sequence>
<dbReference type="WormBase" id="CBG14473a">
    <property type="protein sequence ID" value="CBP44445"/>
    <property type="gene ID" value="WBGene00034955"/>
    <property type="gene designation" value="Cbr-ncr-1"/>
</dbReference>
<dbReference type="GO" id="GO:0015485">
    <property type="term" value="F:cholesterol binding"/>
    <property type="evidence" value="ECO:0000318"/>
    <property type="project" value="GO_Central"/>
</dbReference>
<evidence type="ECO:0000256" key="11">
    <source>
        <dbReference type="SAM" id="Phobius"/>
    </source>
</evidence>
<evidence type="ECO:0000256" key="5">
    <source>
        <dbReference type="ARBA" id="ARBA00022729"/>
    </source>
</evidence>
<dbReference type="FunCoup" id="A8XK09">
    <property type="interactions" value="1725"/>
</dbReference>
<keyword evidence="4 11" id="KW-0812">Transmembrane</keyword>
<feature type="transmembrane region" description="Helical" evidence="11">
    <location>
        <begin position="366"/>
        <end position="383"/>
    </location>
</feature>
<feature type="transmembrane region" description="Helical" evidence="11">
    <location>
        <begin position="712"/>
        <end position="731"/>
    </location>
</feature>
<dbReference type="InterPro" id="IPR000731">
    <property type="entry name" value="SSD"/>
</dbReference>
<feature type="chain" id="PRO_5002730688" evidence="12">
    <location>
        <begin position="21"/>
        <end position="1431"/>
    </location>
</feature>
<evidence type="ECO:0000256" key="7">
    <source>
        <dbReference type="ARBA" id="ARBA00023136"/>
    </source>
</evidence>
<keyword evidence="15" id="KW-1185">Reference proteome</keyword>
<dbReference type="GO" id="GO:0015918">
    <property type="term" value="P:sterol transport"/>
    <property type="evidence" value="ECO:0000318"/>
    <property type="project" value="GO_Central"/>
</dbReference>
<dbReference type="Pfam" id="PF22314">
    <property type="entry name" value="NPC1_MLD"/>
    <property type="match status" value="1"/>
</dbReference>
<evidence type="ECO:0000256" key="6">
    <source>
        <dbReference type="ARBA" id="ARBA00022989"/>
    </source>
</evidence>
<evidence type="ECO:0000256" key="9">
    <source>
        <dbReference type="ARBA" id="ARBA00023180"/>
    </source>
</evidence>
<protein>
    <submittedName>
        <fullName evidence="14">Protein CBR-NCR-1</fullName>
    </submittedName>
</protein>
<dbReference type="STRING" id="6238.A8XK09"/>
<dbReference type="InterPro" id="IPR053956">
    <property type="entry name" value="NPC1_MLD"/>
</dbReference>
<feature type="transmembrane region" description="Helical" evidence="11">
    <location>
        <begin position="1156"/>
        <end position="1179"/>
    </location>
</feature>
<feature type="transmembrane region" description="Helical" evidence="11">
    <location>
        <begin position="789"/>
        <end position="814"/>
    </location>
</feature>
<gene>
    <name evidence="16" type="primary">ncr-1</name>
    <name evidence="14" type="synonym">Cbr-ncr-1</name>
    <name evidence="16" type="ORF">CBG14473</name>
    <name evidence="14" type="ORF">CBG_14473</name>
</gene>
<dbReference type="GO" id="GO:0030299">
    <property type="term" value="P:intestinal cholesterol absorption"/>
    <property type="evidence" value="ECO:0000318"/>
    <property type="project" value="GO_Central"/>
</dbReference>
<comment type="catalytic activity">
    <reaction evidence="10">
        <text>cholesterol(in) = cholesterol(out)</text>
        <dbReference type="Rhea" id="RHEA:39747"/>
        <dbReference type="ChEBI" id="CHEBI:16113"/>
    </reaction>
</comment>
<evidence type="ECO:0000313" key="14">
    <source>
        <dbReference type="EMBL" id="CAP32985.2"/>
    </source>
</evidence>
<evidence type="ECO:0000256" key="4">
    <source>
        <dbReference type="ARBA" id="ARBA00022692"/>
    </source>
</evidence>
<dbReference type="Pfam" id="PF16414">
    <property type="entry name" value="NPC1_N"/>
    <property type="match status" value="1"/>
</dbReference>
<accession>A8XK09</accession>
<evidence type="ECO:0000256" key="3">
    <source>
        <dbReference type="ARBA" id="ARBA00022448"/>
    </source>
</evidence>
<feature type="transmembrane region" description="Helical" evidence="11">
    <location>
        <begin position="291"/>
        <end position="314"/>
    </location>
</feature>
<dbReference type="InParanoid" id="A8XK09"/>
<proteinExistence type="inferred from homology"/>
<dbReference type="SUPFAM" id="SSF82866">
    <property type="entry name" value="Multidrug efflux transporter AcrB transmembrane domain"/>
    <property type="match status" value="2"/>
</dbReference>
<evidence type="ECO:0000256" key="2">
    <source>
        <dbReference type="ARBA" id="ARBA00005585"/>
    </source>
</evidence>
<keyword evidence="3" id="KW-0813">Transport</keyword>
<dbReference type="OMA" id="QVFPYTI"/>
<feature type="transmembrane region" description="Helical" evidence="11">
    <location>
        <begin position="1259"/>
        <end position="1282"/>
    </location>
</feature>
<dbReference type="InterPro" id="IPR032190">
    <property type="entry name" value="NPC1_N"/>
</dbReference>
<keyword evidence="6 11" id="KW-1133">Transmembrane helix</keyword>
<dbReference type="eggNOG" id="KOG1933">
    <property type="taxonomic scope" value="Eukaryota"/>
</dbReference>
<keyword evidence="8" id="KW-1015">Disulfide bond</keyword>
<dbReference type="GO" id="GO:0046662">
    <property type="term" value="P:regulation of egg-laying behavior"/>
    <property type="evidence" value="ECO:0007669"/>
    <property type="project" value="EnsemblMetazoa"/>
</dbReference>
<keyword evidence="7 11" id="KW-0472">Membrane</keyword>